<name>A0ABX9DUA0_9PSEU</name>
<gene>
    <name evidence="1" type="ORF">C8D87_1247</name>
</gene>
<protein>
    <recommendedName>
        <fullName evidence="3">Integrase</fullName>
    </recommendedName>
</protein>
<reference evidence="1 2" key="1">
    <citation type="submission" date="2018-06" db="EMBL/GenBank/DDBJ databases">
        <title>Genomic Encyclopedia of Type Strains, Phase IV (KMG-IV): sequencing the most valuable type-strain genomes for metagenomic binning, comparative biology and taxonomic classification.</title>
        <authorList>
            <person name="Goeker M."/>
        </authorList>
    </citation>
    <scope>NUCLEOTIDE SEQUENCE [LARGE SCALE GENOMIC DNA]</scope>
    <source>
        <strain evidence="1 2">DSM 45479</strain>
    </source>
</reference>
<evidence type="ECO:0000313" key="2">
    <source>
        <dbReference type="Proteomes" id="UP000248714"/>
    </source>
</evidence>
<evidence type="ECO:0008006" key="3">
    <source>
        <dbReference type="Google" id="ProtNLM"/>
    </source>
</evidence>
<dbReference type="EMBL" id="QLTT01000024">
    <property type="protein sequence ID" value="RAS57109.1"/>
    <property type="molecule type" value="Genomic_DNA"/>
</dbReference>
<comment type="caution">
    <text evidence="1">The sequence shown here is derived from an EMBL/GenBank/DDBJ whole genome shotgun (WGS) entry which is preliminary data.</text>
</comment>
<feature type="non-terminal residue" evidence="1">
    <location>
        <position position="35"/>
    </location>
</feature>
<proteinExistence type="predicted"/>
<sequence>MARKKRPEGTRAPNGASSIYYGADGKWHGRVTMGV</sequence>
<evidence type="ECO:0000313" key="1">
    <source>
        <dbReference type="EMBL" id="RAS57109.1"/>
    </source>
</evidence>
<accession>A0ABX9DUA0</accession>
<keyword evidence="2" id="KW-1185">Reference proteome</keyword>
<dbReference type="Proteomes" id="UP000248714">
    <property type="component" value="Unassembled WGS sequence"/>
</dbReference>
<organism evidence="1 2">
    <name type="scientific">Lentzea atacamensis</name>
    <dbReference type="NCBI Taxonomy" id="531938"/>
    <lineage>
        <taxon>Bacteria</taxon>
        <taxon>Bacillati</taxon>
        <taxon>Actinomycetota</taxon>
        <taxon>Actinomycetes</taxon>
        <taxon>Pseudonocardiales</taxon>
        <taxon>Pseudonocardiaceae</taxon>
        <taxon>Lentzea</taxon>
    </lineage>
</organism>